<name>A0AAJ6M252_9PSED</name>
<organism evidence="3 4">
    <name type="scientific">Pseudomonas coleopterorum</name>
    <dbReference type="NCBI Taxonomy" id="1605838"/>
    <lineage>
        <taxon>Bacteria</taxon>
        <taxon>Pseudomonadati</taxon>
        <taxon>Pseudomonadota</taxon>
        <taxon>Gammaproteobacteria</taxon>
        <taxon>Pseudomonadales</taxon>
        <taxon>Pseudomonadaceae</taxon>
        <taxon>Pseudomonas</taxon>
    </lineage>
</organism>
<dbReference type="AlphaFoldDB" id="A0AAJ6M252"/>
<comment type="subcellular location">
    <subcellularLocation>
        <location evidence="1">Cell outer membrane</location>
        <topology evidence="1">Multi-pass membrane protein</topology>
    </subcellularLocation>
</comment>
<proteinExistence type="inferred from homology"/>
<dbReference type="PANTHER" id="PTHR30451">
    <property type="entry name" value="OUTER MEMBRANE USHER PROTEIN"/>
    <property type="match status" value="1"/>
</dbReference>
<dbReference type="GO" id="GO:0015473">
    <property type="term" value="F:fimbrial usher porin activity"/>
    <property type="evidence" value="ECO:0007669"/>
    <property type="project" value="InterPro"/>
</dbReference>
<dbReference type="InterPro" id="IPR000015">
    <property type="entry name" value="Fimb_usher"/>
</dbReference>
<evidence type="ECO:0000256" key="2">
    <source>
        <dbReference type="SAM" id="SignalP"/>
    </source>
</evidence>
<dbReference type="GO" id="GO:0009297">
    <property type="term" value="P:pilus assembly"/>
    <property type="evidence" value="ECO:0007669"/>
    <property type="project" value="InterPro"/>
</dbReference>
<feature type="chain" id="PRO_5042593767" evidence="2">
    <location>
        <begin position="24"/>
        <end position="790"/>
    </location>
</feature>
<gene>
    <name evidence="3" type="ORF">RI108_05020</name>
</gene>
<dbReference type="InterPro" id="IPR042186">
    <property type="entry name" value="FimD_plug_dom"/>
</dbReference>
<keyword evidence="1" id="KW-0472">Membrane</keyword>
<evidence type="ECO:0000313" key="4">
    <source>
        <dbReference type="Proteomes" id="UP001258207"/>
    </source>
</evidence>
<keyword evidence="2" id="KW-0732">Signal</keyword>
<protein>
    <submittedName>
        <fullName evidence="3">Fimbria/pilus outer membrane usher protein</fullName>
    </submittedName>
</protein>
<accession>A0AAJ6M252</accession>
<keyword evidence="1" id="KW-0812">Transmembrane</keyword>
<dbReference type="PROSITE" id="PS01151">
    <property type="entry name" value="FIMBRIAL_USHER"/>
    <property type="match status" value="1"/>
</dbReference>
<dbReference type="Proteomes" id="UP001258207">
    <property type="component" value="Chromosome"/>
</dbReference>
<reference evidence="3" key="1">
    <citation type="submission" date="2023-09" db="EMBL/GenBank/DDBJ databases">
        <title>First report of Pseudomonas coleopterorum DJ13 causing leaf spot on Rhododendron pulchrum Sweet in China.</title>
        <authorList>
            <person name="Zhang Y."/>
        </authorList>
    </citation>
    <scope>NUCLEOTIDE SEQUENCE</scope>
    <source>
        <strain evidence="3">DJ13</strain>
    </source>
</reference>
<dbReference type="InterPro" id="IPR018030">
    <property type="entry name" value="Fimbrial_membr_usher_CS"/>
</dbReference>
<keyword evidence="1" id="KW-1029">Fimbrium biogenesis</keyword>
<keyword evidence="1" id="KW-0998">Cell outer membrane</keyword>
<dbReference type="Pfam" id="PF00577">
    <property type="entry name" value="Usher"/>
    <property type="match status" value="1"/>
</dbReference>
<evidence type="ECO:0000256" key="1">
    <source>
        <dbReference type="RuleBase" id="RU003884"/>
    </source>
</evidence>
<comment type="similarity">
    <text evidence="1">Belongs to the fimbrial export usher family.</text>
</comment>
<dbReference type="GO" id="GO:0009279">
    <property type="term" value="C:cell outer membrane"/>
    <property type="evidence" value="ECO:0007669"/>
    <property type="project" value="UniProtKB-SubCell"/>
</dbReference>
<dbReference type="Gene3D" id="2.60.40.2070">
    <property type="match status" value="1"/>
</dbReference>
<dbReference type="Gene3D" id="2.60.40.2610">
    <property type="entry name" value="Outer membrane usher protein FimD, plug domain"/>
    <property type="match status" value="1"/>
</dbReference>
<dbReference type="InterPro" id="IPR043142">
    <property type="entry name" value="PapC-like_C_sf"/>
</dbReference>
<dbReference type="Gene3D" id="2.60.40.3110">
    <property type="match status" value="1"/>
</dbReference>
<feature type="signal peptide" evidence="2">
    <location>
        <begin position="1"/>
        <end position="23"/>
    </location>
</feature>
<keyword evidence="1" id="KW-0813">Transport</keyword>
<dbReference type="RefSeq" id="WP_310792478.1">
    <property type="nucleotide sequence ID" value="NZ_CP134081.1"/>
</dbReference>
<dbReference type="EMBL" id="CP134081">
    <property type="protein sequence ID" value="WNC10791.1"/>
    <property type="molecule type" value="Genomic_DNA"/>
</dbReference>
<dbReference type="PANTHER" id="PTHR30451:SF8">
    <property type="entry name" value="FIMBRIAL USHER PROTEIN"/>
    <property type="match status" value="1"/>
</dbReference>
<sequence>MKALIGSTLSAVTLALYTQTASATSFDSETLRLRGIDPDLAAYLSQTARFTEGVHAVRLWVNGQPRGVVHAAFDTAGALCIDQAVRDAGDLVDTGSGCGEFIEQFPQTLIELLPQAGEVRLLVPAPALRTASADHSAFTRGGAAGLLNYDVQGLYNQFDGQRSRFLSANTEAGVNAGDWILRSRQFYSSVQGKATLQHMEAYAQRTFSERQAMLQLGQINLSNPVLAGARVTGAQWMSEPALGASVSGAQVQGIAATQARVDVRQGGVLIYSTVVPAGPFELSNIPQLDRRRDLDVTVIEADGERRTFTVLAAALGLDLPARGFALGIGQLRDSGRNAREPWVLSAGASYPLAPAASFSGGALVAQGYNAGGAGLNLEPWPGSRVQGLMQAAHTSESDDRGLQGSFSLNQQLGDRWSALLSAGRQTVGYRELIDSAWHQPGERSSRLRDQYALGLTWTHPWTGSLSATWSTTTAFDGQRASRAQVNWGRRLGPVSLTATGQWQVAGDGGLGNALYMSASLPLGEGVNWRSTARRDTTGVRLGSGVQGRWDERTQYRVAAERASHTGELSYNGGISRLTQASQLDVGYASYGRGSHGYSGAARGAVVLHEDGVTLSPYPLQDTFGLLTLENVAGVQIDTPGGSVWTDRKGRAVLPQLAPFGRSNVQVATASLPRNVDVHQGAATLQAARGAVPRITFGVEVTRRLLLQVQDEAGRRLNRGTGVTDAQGQLVTLVQEDGAVFVPNAHANPHLWSRTVDEQPCRLQFQLPASVDTNAYYEQTVAQCRVEESES</sequence>
<evidence type="ECO:0000313" key="3">
    <source>
        <dbReference type="EMBL" id="WNC10791.1"/>
    </source>
</evidence>